<evidence type="ECO:0000256" key="4">
    <source>
        <dbReference type="ARBA" id="ARBA00022741"/>
    </source>
</evidence>
<dbReference type="InterPro" id="IPR003439">
    <property type="entry name" value="ABC_transporter-like_ATP-bd"/>
</dbReference>
<dbReference type="PROSITE" id="PS50929">
    <property type="entry name" value="ABC_TM1F"/>
    <property type="match status" value="1"/>
</dbReference>
<dbReference type="PROSITE" id="PS50893">
    <property type="entry name" value="ABC_TRANSPORTER_2"/>
    <property type="match status" value="1"/>
</dbReference>
<dbReference type="InterPro" id="IPR010128">
    <property type="entry name" value="ATPase_T1SS_PrtD-like"/>
</dbReference>
<dbReference type="SMART" id="SM00382">
    <property type="entry name" value="AAA"/>
    <property type="match status" value="1"/>
</dbReference>
<evidence type="ECO:0000256" key="2">
    <source>
        <dbReference type="ARBA" id="ARBA00022475"/>
    </source>
</evidence>
<dbReference type="InterPro" id="IPR027417">
    <property type="entry name" value="P-loop_NTPase"/>
</dbReference>
<dbReference type="InterPro" id="IPR003593">
    <property type="entry name" value="AAA+_ATPase"/>
</dbReference>
<comment type="caution">
    <text evidence="11">The sequence shown here is derived from an EMBL/GenBank/DDBJ whole genome shotgun (WGS) entry which is preliminary data.</text>
</comment>
<dbReference type="InterPro" id="IPR017871">
    <property type="entry name" value="ABC_transporter-like_CS"/>
</dbReference>
<name>A0ABY0ILH8_9RHOO</name>
<keyword evidence="4" id="KW-0547">Nucleotide-binding</keyword>
<evidence type="ECO:0000259" key="10">
    <source>
        <dbReference type="PROSITE" id="PS50929"/>
    </source>
</evidence>
<dbReference type="Gene3D" id="3.40.50.300">
    <property type="entry name" value="P-loop containing nucleotide triphosphate hydrolases"/>
    <property type="match status" value="1"/>
</dbReference>
<dbReference type="InterPro" id="IPR036640">
    <property type="entry name" value="ABC1_TM_sf"/>
</dbReference>
<keyword evidence="11" id="KW-0645">Protease</keyword>
<dbReference type="Pfam" id="PF00005">
    <property type="entry name" value="ABC_tran"/>
    <property type="match status" value="1"/>
</dbReference>
<keyword evidence="7 8" id="KW-0472">Membrane</keyword>
<dbReference type="PROSITE" id="PS00211">
    <property type="entry name" value="ABC_TRANSPORTER_1"/>
    <property type="match status" value="1"/>
</dbReference>
<keyword evidence="3 8" id="KW-0812">Transmembrane</keyword>
<evidence type="ECO:0000256" key="6">
    <source>
        <dbReference type="ARBA" id="ARBA00022989"/>
    </source>
</evidence>
<feature type="domain" description="ABC transmembrane type-1" evidence="10">
    <location>
        <begin position="25"/>
        <end position="302"/>
    </location>
</feature>
<dbReference type="PANTHER" id="PTHR24221">
    <property type="entry name" value="ATP-BINDING CASSETTE SUB-FAMILY B"/>
    <property type="match status" value="1"/>
</dbReference>
<keyword evidence="2" id="KW-1003">Cell membrane</keyword>
<evidence type="ECO:0000313" key="11">
    <source>
        <dbReference type="EMBL" id="RZT75575.1"/>
    </source>
</evidence>
<evidence type="ECO:0000256" key="8">
    <source>
        <dbReference type="SAM" id="Phobius"/>
    </source>
</evidence>
<evidence type="ECO:0000256" key="7">
    <source>
        <dbReference type="ARBA" id="ARBA00023136"/>
    </source>
</evidence>
<dbReference type="InterPro" id="IPR011527">
    <property type="entry name" value="ABC1_TM_dom"/>
</dbReference>
<dbReference type="GO" id="GO:0006508">
    <property type="term" value="P:proteolysis"/>
    <property type="evidence" value="ECO:0007669"/>
    <property type="project" value="UniProtKB-KW"/>
</dbReference>
<dbReference type="EMBL" id="SHKM01000003">
    <property type="protein sequence ID" value="RZT75575.1"/>
    <property type="molecule type" value="Genomic_DNA"/>
</dbReference>
<dbReference type="GO" id="GO:0005524">
    <property type="term" value="F:ATP binding"/>
    <property type="evidence" value="ECO:0007669"/>
    <property type="project" value="UniProtKB-KW"/>
</dbReference>
<evidence type="ECO:0000256" key="5">
    <source>
        <dbReference type="ARBA" id="ARBA00022840"/>
    </source>
</evidence>
<keyword evidence="11" id="KW-0378">Hydrolase</keyword>
<evidence type="ECO:0000259" key="9">
    <source>
        <dbReference type="PROSITE" id="PS50893"/>
    </source>
</evidence>
<dbReference type="SUPFAM" id="SSF90123">
    <property type="entry name" value="ABC transporter transmembrane region"/>
    <property type="match status" value="1"/>
</dbReference>
<accession>A0ABY0ILH8</accession>
<dbReference type="SUPFAM" id="SSF52540">
    <property type="entry name" value="P-loop containing nucleoside triphosphate hydrolases"/>
    <property type="match status" value="1"/>
</dbReference>
<evidence type="ECO:0000256" key="1">
    <source>
        <dbReference type="ARBA" id="ARBA00004651"/>
    </source>
</evidence>
<keyword evidence="5 11" id="KW-0067">ATP-binding</keyword>
<feature type="domain" description="ABC transporter" evidence="9">
    <location>
        <begin position="333"/>
        <end position="568"/>
    </location>
</feature>
<proteinExistence type="predicted"/>
<gene>
    <name evidence="11" type="ORF">EV678_2759</name>
</gene>
<dbReference type="Pfam" id="PF00664">
    <property type="entry name" value="ABC_membrane"/>
    <property type="match status" value="1"/>
</dbReference>
<keyword evidence="12" id="KW-1185">Reference proteome</keyword>
<evidence type="ECO:0000313" key="12">
    <source>
        <dbReference type="Proteomes" id="UP000292136"/>
    </source>
</evidence>
<protein>
    <submittedName>
        <fullName evidence="11">ATP-binding cassette subfamily C exporter for protease/lipase</fullName>
    </submittedName>
</protein>
<dbReference type="NCBIfam" id="TIGR01842">
    <property type="entry name" value="type_I_sec_PrtD"/>
    <property type="match status" value="1"/>
</dbReference>
<dbReference type="Gene3D" id="1.20.1560.10">
    <property type="entry name" value="ABC transporter type 1, transmembrane domain"/>
    <property type="match status" value="1"/>
</dbReference>
<comment type="subcellular location">
    <subcellularLocation>
        <location evidence="1">Cell membrane</location>
        <topology evidence="1">Multi-pass membrane protein</topology>
    </subcellularLocation>
</comment>
<sequence length="579" mass="62077">MNAAGKRTSELWRIFGQLGGSFRQAFFFSCFINILALAPVAYMMQVYDRVIYSRNFTTLVMLTGLVLGLYVLTVVLDYVRAEIMLQAGLKLEALLGDRLFNLVFDASLRRLPGGAVHSLSDLRTLRDFLVSPALMAALDVPVSLLFLLLIYSINPVLGHFSVIGALIQFVLTYVQERRTDPPLKQAGSAMMEAQGYAHGVLRNAQVIQAMGMLSHLHERWMVRQRRFLRLQAIASDHAGKGMTLAKVVQIGQGSLLLGLGCWLTLKGLMSGGGSAMIVATILGGRVVQPLVQLTSMWKIVVGARDAFDRLEKVLHDLPAKPASMRLPAPQGHLTVEGVVAAAPGGGAPILKGLNFKVSPGEILAIIGPSAAGKTSLARVLMGVWPAAVGKVRLDGVDIYQWNKTELGPHLGYLPQDVELFEGTLAENIARFGDVDMEQVEAAARVVGLHENIADLPEGYDSQVGSDGCFLSGGQRQRVALARAIYGNPKLVVLDEPNASLDEAGDLALAQALEMLKARGVAVVVISHLTSVLRVVDSLLVIQEGAVKLYGKRDEVLAVLYPQSIKGKAVPAPASGGSGA</sequence>
<dbReference type="RefSeq" id="WP_014236856.1">
    <property type="nucleotide sequence ID" value="NZ_SHKM01000003.1"/>
</dbReference>
<feature type="transmembrane region" description="Helical" evidence="8">
    <location>
        <begin position="128"/>
        <end position="150"/>
    </location>
</feature>
<dbReference type="Proteomes" id="UP000292136">
    <property type="component" value="Unassembled WGS sequence"/>
</dbReference>
<dbReference type="PANTHER" id="PTHR24221:SF248">
    <property type="entry name" value="ABC TRANSPORTER TRANSMEMBRANE REGION"/>
    <property type="match status" value="1"/>
</dbReference>
<feature type="transmembrane region" description="Helical" evidence="8">
    <location>
        <begin position="21"/>
        <end position="44"/>
    </location>
</feature>
<feature type="transmembrane region" description="Helical" evidence="8">
    <location>
        <begin position="56"/>
        <end position="79"/>
    </location>
</feature>
<dbReference type="GO" id="GO:0008233">
    <property type="term" value="F:peptidase activity"/>
    <property type="evidence" value="ECO:0007669"/>
    <property type="project" value="UniProtKB-KW"/>
</dbReference>
<organism evidence="11 12">
    <name type="scientific">Azospira oryzae</name>
    <dbReference type="NCBI Taxonomy" id="146939"/>
    <lineage>
        <taxon>Bacteria</taxon>
        <taxon>Pseudomonadati</taxon>
        <taxon>Pseudomonadota</taxon>
        <taxon>Betaproteobacteria</taxon>
        <taxon>Rhodocyclales</taxon>
        <taxon>Rhodocyclaceae</taxon>
        <taxon>Azospira</taxon>
    </lineage>
</organism>
<keyword evidence="6 8" id="KW-1133">Transmembrane helix</keyword>
<reference evidence="11 12" key="1">
    <citation type="submission" date="2019-02" db="EMBL/GenBank/DDBJ databases">
        <title>Genomic Encyclopedia of Type Strains, Phase IV (KMG-IV): sequencing the most valuable type-strain genomes for metagenomic binning, comparative biology and taxonomic classification.</title>
        <authorList>
            <person name="Goeker M."/>
        </authorList>
    </citation>
    <scope>NUCLEOTIDE SEQUENCE [LARGE SCALE GENOMIC DNA]</scope>
    <source>
        <strain evidence="11 12">DSM 21223</strain>
    </source>
</reference>
<dbReference type="InterPro" id="IPR039421">
    <property type="entry name" value="Type_1_exporter"/>
</dbReference>
<evidence type="ECO:0000256" key="3">
    <source>
        <dbReference type="ARBA" id="ARBA00022692"/>
    </source>
</evidence>